<dbReference type="InterPro" id="IPR023780">
    <property type="entry name" value="Chromo_domain"/>
</dbReference>
<gene>
    <name evidence="2" type="ORF">ROZALSC1DRAFT_992</name>
</gene>
<feature type="non-terminal residue" evidence="2">
    <location>
        <position position="1"/>
    </location>
</feature>
<evidence type="ECO:0000259" key="1">
    <source>
        <dbReference type="PROSITE" id="PS50013"/>
    </source>
</evidence>
<feature type="domain" description="Chromo" evidence="1">
    <location>
        <begin position="114"/>
        <end position="170"/>
    </location>
</feature>
<dbReference type="SUPFAM" id="SSF54160">
    <property type="entry name" value="Chromo domain-like"/>
    <property type="match status" value="1"/>
</dbReference>
<reference evidence="3" key="1">
    <citation type="journal article" date="2018" name="Nat. Microbiol.">
        <title>Leveraging single-cell genomics to expand the fungal tree of life.</title>
        <authorList>
            <person name="Ahrendt S.R."/>
            <person name="Quandt C.A."/>
            <person name="Ciobanu D."/>
            <person name="Clum A."/>
            <person name="Salamov A."/>
            <person name="Andreopoulos B."/>
            <person name="Cheng J.F."/>
            <person name="Woyke T."/>
            <person name="Pelin A."/>
            <person name="Henrissat B."/>
            <person name="Reynolds N.K."/>
            <person name="Benny G.L."/>
            <person name="Smith M.E."/>
            <person name="James T.Y."/>
            <person name="Grigoriev I.V."/>
        </authorList>
    </citation>
    <scope>NUCLEOTIDE SEQUENCE [LARGE SCALE GENOMIC DNA]</scope>
    <source>
        <strain evidence="3">CSF55</strain>
    </source>
</reference>
<dbReference type="AlphaFoldDB" id="A0A4P9YD37"/>
<feature type="non-terminal residue" evidence="2">
    <location>
        <position position="170"/>
    </location>
</feature>
<dbReference type="SMART" id="SM00298">
    <property type="entry name" value="CHROMO"/>
    <property type="match status" value="1"/>
</dbReference>
<dbReference type="Pfam" id="PF00385">
    <property type="entry name" value="Chromo"/>
    <property type="match status" value="1"/>
</dbReference>
<dbReference type="EMBL" id="ML005944">
    <property type="protein sequence ID" value="RKP17247.1"/>
    <property type="molecule type" value="Genomic_DNA"/>
</dbReference>
<evidence type="ECO:0000313" key="2">
    <source>
        <dbReference type="EMBL" id="RKP17247.1"/>
    </source>
</evidence>
<sequence>LSTDEVEARLNYMNSIVYPEINNISKKKLRLEGGKFIKNNRIIHFQPGAYVMVKDDLRSKKSEPYYTGPMKIIKRNTGGAYELIGPDGTIYIRPPHALKLFKATPENPDNTKIVEVEMILDHRPGSDNHTLEYLVKWKKHDASFNQWVKENDFQDITPIRKYWNNKNRSK</sequence>
<name>A0A4P9YD37_ROZAC</name>
<proteinExistence type="predicted"/>
<dbReference type="InterPro" id="IPR000953">
    <property type="entry name" value="Chromo/chromo_shadow_dom"/>
</dbReference>
<protein>
    <recommendedName>
        <fullName evidence="1">Chromo domain-containing protein</fullName>
    </recommendedName>
</protein>
<dbReference type="PROSITE" id="PS50013">
    <property type="entry name" value="CHROMO_2"/>
    <property type="match status" value="1"/>
</dbReference>
<dbReference type="InterPro" id="IPR016197">
    <property type="entry name" value="Chromo-like_dom_sf"/>
</dbReference>
<evidence type="ECO:0000313" key="3">
    <source>
        <dbReference type="Proteomes" id="UP000281549"/>
    </source>
</evidence>
<dbReference type="Proteomes" id="UP000281549">
    <property type="component" value="Unassembled WGS sequence"/>
</dbReference>
<organism evidence="2 3">
    <name type="scientific">Rozella allomycis (strain CSF55)</name>
    <dbReference type="NCBI Taxonomy" id="988480"/>
    <lineage>
        <taxon>Eukaryota</taxon>
        <taxon>Fungi</taxon>
        <taxon>Fungi incertae sedis</taxon>
        <taxon>Cryptomycota</taxon>
        <taxon>Cryptomycota incertae sedis</taxon>
        <taxon>Rozella</taxon>
    </lineage>
</organism>
<accession>A0A4P9YD37</accession>
<dbReference type="Gene3D" id="2.40.50.40">
    <property type="match status" value="1"/>
</dbReference>